<gene>
    <name evidence="2" type="ORF">EFL26_03025</name>
</gene>
<dbReference type="AlphaFoldDB" id="A0A3N0GXC6"/>
<protein>
    <submittedName>
        <fullName evidence="2">Uncharacterized protein</fullName>
    </submittedName>
</protein>
<sequence length="114" mass="13477">MIGHFSNYSQPMPTDSDDWRRQGQEQFLPPGTVFLRRDYRALDEHWEHDECQMCWAKFMDPQFSAGHAQFIAEHPDVLTVGLVTQVQERRLERWVCDPCFDDFAHEFGWVLSTA</sequence>
<feature type="region of interest" description="Disordered" evidence="1">
    <location>
        <begin position="1"/>
        <end position="23"/>
    </location>
</feature>
<reference evidence="2 3" key="1">
    <citation type="submission" date="2018-11" db="EMBL/GenBank/DDBJ databases">
        <authorList>
            <person name="Li F."/>
        </authorList>
    </citation>
    <scope>NUCLEOTIDE SEQUENCE [LARGE SCALE GENOMIC DNA]</scope>
    <source>
        <strain evidence="2 3">Gsoil 818</strain>
    </source>
</reference>
<accession>A0A3N0GXC6</accession>
<feature type="compositionally biased region" description="Polar residues" evidence="1">
    <location>
        <begin position="1"/>
        <end position="13"/>
    </location>
</feature>
<evidence type="ECO:0000313" key="2">
    <source>
        <dbReference type="EMBL" id="RNM17071.1"/>
    </source>
</evidence>
<dbReference type="Proteomes" id="UP000279994">
    <property type="component" value="Unassembled WGS sequence"/>
</dbReference>
<comment type="caution">
    <text evidence="2">The sequence shown here is derived from an EMBL/GenBank/DDBJ whole genome shotgun (WGS) entry which is preliminary data.</text>
</comment>
<keyword evidence="3" id="KW-1185">Reference proteome</keyword>
<dbReference type="EMBL" id="RJSF01000005">
    <property type="protein sequence ID" value="RNM17071.1"/>
    <property type="molecule type" value="Genomic_DNA"/>
</dbReference>
<name>A0A3N0GXC6_9ACTN</name>
<organism evidence="2 3">
    <name type="scientific">Nocardioides pocheonensis</name>
    <dbReference type="NCBI Taxonomy" id="661485"/>
    <lineage>
        <taxon>Bacteria</taxon>
        <taxon>Bacillati</taxon>
        <taxon>Actinomycetota</taxon>
        <taxon>Actinomycetes</taxon>
        <taxon>Propionibacteriales</taxon>
        <taxon>Nocardioidaceae</taxon>
        <taxon>Nocardioides</taxon>
    </lineage>
</organism>
<evidence type="ECO:0000256" key="1">
    <source>
        <dbReference type="SAM" id="MobiDB-lite"/>
    </source>
</evidence>
<proteinExistence type="predicted"/>
<evidence type="ECO:0000313" key="3">
    <source>
        <dbReference type="Proteomes" id="UP000279994"/>
    </source>
</evidence>